<keyword evidence="4 8" id="KW-0863">Zinc-finger</keyword>
<keyword evidence="5" id="KW-0862">Zinc</keyword>
<evidence type="ECO:0000256" key="5">
    <source>
        <dbReference type="ARBA" id="ARBA00022833"/>
    </source>
</evidence>
<dbReference type="GO" id="GO:0005634">
    <property type="term" value="C:nucleus"/>
    <property type="evidence" value="ECO:0007669"/>
    <property type="project" value="UniProtKB-SubCell"/>
</dbReference>
<dbReference type="GO" id="GO:0008270">
    <property type="term" value="F:zinc ion binding"/>
    <property type="evidence" value="ECO:0007669"/>
    <property type="project" value="UniProtKB-KW"/>
</dbReference>
<dbReference type="SUPFAM" id="SSF57667">
    <property type="entry name" value="beta-beta-alpha zinc fingers"/>
    <property type="match status" value="1"/>
</dbReference>
<dbReference type="Proteomes" id="UP000327044">
    <property type="component" value="Unassembled WGS sequence"/>
</dbReference>
<evidence type="ECO:0000256" key="8">
    <source>
        <dbReference type="PROSITE-ProRule" id="PRU00042"/>
    </source>
</evidence>
<dbReference type="OrthoDB" id="3561125at2759"/>
<evidence type="ECO:0000256" key="2">
    <source>
        <dbReference type="ARBA" id="ARBA00022723"/>
    </source>
</evidence>
<keyword evidence="2" id="KW-0479">Metal-binding</keyword>
<dbReference type="PROSITE" id="PS00028">
    <property type="entry name" value="ZINC_FINGER_C2H2_1"/>
    <property type="match status" value="1"/>
</dbReference>
<evidence type="ECO:0000313" key="10">
    <source>
        <dbReference type="EMBL" id="JAV86338.1"/>
    </source>
</evidence>
<feature type="domain" description="C2H2-type" evidence="9">
    <location>
        <begin position="173"/>
        <end position="201"/>
    </location>
</feature>
<dbReference type="PANTHER" id="PTHR24392">
    <property type="entry name" value="ZINC FINGER PROTEIN"/>
    <property type="match status" value="1"/>
</dbReference>
<evidence type="ECO:0000256" key="7">
    <source>
        <dbReference type="ARBA" id="ARBA00023242"/>
    </source>
</evidence>
<evidence type="ECO:0000313" key="11">
    <source>
        <dbReference type="EMBL" id="KAB0793658.1"/>
    </source>
</evidence>
<feature type="domain" description="C2H2-type" evidence="9">
    <location>
        <begin position="145"/>
        <end position="173"/>
    </location>
</feature>
<sequence length="265" mass="30644">MSVNMPILIKREPTEVEVEGDYGVHPFHTQEVRIKEEYNCGVLQLDDTTISSSTTQNDHPSPGDEWTINLIPEITGFHAPTNILPLHTFKNDHSAFKDESPGPEEFKCHQCNFTTKVKDSLTIHIQGRHKYNTKVRKGRQSAREFPCDQCNFAAKKEGYLIKHVRERHGMQKFNCENCNFATNWVVNLIAHVKMRHGFDEPIRRQSPIMPPPVKKKRCRVRKKTKCKANTTENIGPFIGQFKCEQCSFSCRWKINLNVHVKMCHS</sequence>
<organism evidence="10">
    <name type="scientific">Photinus pyralis</name>
    <name type="common">Common eastern firefly</name>
    <name type="synonym">Lampyris pyralis</name>
    <dbReference type="NCBI Taxonomy" id="7054"/>
    <lineage>
        <taxon>Eukaryota</taxon>
        <taxon>Metazoa</taxon>
        <taxon>Ecdysozoa</taxon>
        <taxon>Arthropoda</taxon>
        <taxon>Hexapoda</taxon>
        <taxon>Insecta</taxon>
        <taxon>Pterygota</taxon>
        <taxon>Neoptera</taxon>
        <taxon>Endopterygota</taxon>
        <taxon>Coleoptera</taxon>
        <taxon>Polyphaga</taxon>
        <taxon>Elateriformia</taxon>
        <taxon>Elateroidea</taxon>
        <taxon>Lampyridae</taxon>
        <taxon>Lampyrinae</taxon>
        <taxon>Photinus</taxon>
    </lineage>
</organism>
<keyword evidence="3" id="KW-0677">Repeat</keyword>
<dbReference type="InParanoid" id="A0A1Y1MMN7"/>
<keyword evidence="12" id="KW-1185">Reference proteome</keyword>
<dbReference type="InterPro" id="IPR036236">
    <property type="entry name" value="Znf_C2H2_sf"/>
</dbReference>
<dbReference type="PROSITE" id="PS50157">
    <property type="entry name" value="ZINC_FINGER_C2H2_2"/>
    <property type="match status" value="3"/>
</dbReference>
<dbReference type="InterPro" id="IPR013087">
    <property type="entry name" value="Znf_C2H2_type"/>
</dbReference>
<name>A0A1Y1MMN7_PHOPY</name>
<evidence type="ECO:0000256" key="3">
    <source>
        <dbReference type="ARBA" id="ARBA00022737"/>
    </source>
</evidence>
<dbReference type="EMBL" id="GEZM01028371">
    <property type="protein sequence ID" value="JAV86338.1"/>
    <property type="molecule type" value="Transcribed_RNA"/>
</dbReference>
<evidence type="ECO:0000313" key="12">
    <source>
        <dbReference type="Proteomes" id="UP000327044"/>
    </source>
</evidence>
<evidence type="ECO:0000256" key="1">
    <source>
        <dbReference type="ARBA" id="ARBA00004123"/>
    </source>
</evidence>
<evidence type="ECO:0000256" key="6">
    <source>
        <dbReference type="ARBA" id="ARBA00023125"/>
    </source>
</evidence>
<evidence type="ECO:0000256" key="4">
    <source>
        <dbReference type="ARBA" id="ARBA00022771"/>
    </source>
</evidence>
<feature type="domain" description="C2H2-type" evidence="9">
    <location>
        <begin position="241"/>
        <end position="265"/>
    </location>
</feature>
<proteinExistence type="predicted"/>
<evidence type="ECO:0000259" key="9">
    <source>
        <dbReference type="PROSITE" id="PS50157"/>
    </source>
</evidence>
<reference evidence="11 12" key="2">
    <citation type="journal article" date="2018" name="Elife">
        <title>Firefly genomes illuminate parallel origins of bioluminescence in beetles.</title>
        <authorList>
            <person name="Fallon T.R."/>
            <person name="Lower S.E."/>
            <person name="Chang C.H."/>
            <person name="Bessho-Uehara M."/>
            <person name="Martin G.J."/>
            <person name="Bewick A.J."/>
            <person name="Behringer M."/>
            <person name="Debat H.J."/>
            <person name="Wong I."/>
            <person name="Day J.C."/>
            <person name="Suvorov A."/>
            <person name="Silva C.J."/>
            <person name="Stanger-Hall K.F."/>
            <person name="Hall D.W."/>
            <person name="Schmitz R.J."/>
            <person name="Nelson D.R."/>
            <person name="Lewis S.M."/>
            <person name="Shigenobu S."/>
            <person name="Bybee S.M."/>
            <person name="Larracuente A.M."/>
            <person name="Oba Y."/>
            <person name="Weng J.K."/>
        </authorList>
    </citation>
    <scope>NUCLEOTIDE SEQUENCE [LARGE SCALE GENOMIC DNA]</scope>
    <source>
        <strain evidence="11">1611_PpyrPB1</strain>
        <tissue evidence="11">Whole body</tissue>
    </source>
</reference>
<reference evidence="11" key="3">
    <citation type="submission" date="2019-08" db="EMBL/GenBank/DDBJ databases">
        <authorList>
            <consortium name="Photinus pyralis genome working group"/>
            <person name="Fallon T.R."/>
            <person name="Sander Lower S.E."/>
            <person name="Weng J.-K."/>
        </authorList>
    </citation>
    <scope>NUCLEOTIDE SEQUENCE</scope>
    <source>
        <strain evidence="11">1611_PpyrPB1</strain>
        <tissue evidence="11">Whole body</tissue>
    </source>
</reference>
<dbReference type="SMART" id="SM00355">
    <property type="entry name" value="ZnF_C2H2"/>
    <property type="match status" value="4"/>
</dbReference>
<protein>
    <recommendedName>
        <fullName evidence="9">C2H2-type domain-containing protein</fullName>
    </recommendedName>
</protein>
<gene>
    <name evidence="11" type="ORF">PPYR_13278</name>
</gene>
<dbReference type="EMBL" id="VVIM01000009">
    <property type="protein sequence ID" value="KAB0793658.1"/>
    <property type="molecule type" value="Genomic_DNA"/>
</dbReference>
<keyword evidence="7" id="KW-0539">Nucleus</keyword>
<reference evidence="10" key="1">
    <citation type="journal article" date="2016" name="Sci. Rep.">
        <title>Molecular characterization of firefly nuptial gifts: a multi-omics approach sheds light on postcopulatory sexual selection.</title>
        <authorList>
            <person name="Al-Wathiqui N."/>
            <person name="Fallon T.R."/>
            <person name="South A."/>
            <person name="Weng J.K."/>
            <person name="Lewis S.M."/>
        </authorList>
    </citation>
    <scope>NUCLEOTIDE SEQUENCE</scope>
</reference>
<dbReference type="Gene3D" id="3.30.160.60">
    <property type="entry name" value="Classic Zinc Finger"/>
    <property type="match status" value="1"/>
</dbReference>
<comment type="subcellular location">
    <subcellularLocation>
        <location evidence="1">Nucleus</location>
    </subcellularLocation>
</comment>
<accession>A0A1Y1MMN7</accession>
<dbReference type="GO" id="GO:0003677">
    <property type="term" value="F:DNA binding"/>
    <property type="evidence" value="ECO:0007669"/>
    <property type="project" value="UniProtKB-KW"/>
</dbReference>
<dbReference type="AlphaFoldDB" id="A0A1Y1MMN7"/>
<keyword evidence="6" id="KW-0238">DNA-binding</keyword>